<comment type="caution">
    <text evidence="2">The sequence shown here is derived from an EMBL/GenBank/DDBJ whole genome shotgun (WGS) entry which is preliminary data.</text>
</comment>
<feature type="region of interest" description="Disordered" evidence="1">
    <location>
        <begin position="1"/>
        <end position="91"/>
    </location>
</feature>
<proteinExistence type="predicted"/>
<accession>A0A0M0K8N6</accession>
<evidence type="ECO:0000313" key="3">
    <source>
        <dbReference type="Proteomes" id="UP000037460"/>
    </source>
</evidence>
<keyword evidence="3" id="KW-1185">Reference proteome</keyword>
<evidence type="ECO:0000256" key="1">
    <source>
        <dbReference type="SAM" id="MobiDB-lite"/>
    </source>
</evidence>
<dbReference type="EMBL" id="JWZX01000961">
    <property type="protein sequence ID" value="KOO35169.1"/>
    <property type="molecule type" value="Genomic_DNA"/>
</dbReference>
<organism evidence="2 3">
    <name type="scientific">Chrysochromulina tobinii</name>
    <dbReference type="NCBI Taxonomy" id="1460289"/>
    <lineage>
        <taxon>Eukaryota</taxon>
        <taxon>Haptista</taxon>
        <taxon>Haptophyta</taxon>
        <taxon>Prymnesiophyceae</taxon>
        <taxon>Prymnesiales</taxon>
        <taxon>Chrysochromulinaceae</taxon>
        <taxon>Chrysochromulina</taxon>
    </lineage>
</organism>
<gene>
    <name evidence="2" type="ORF">Ctob_016054</name>
</gene>
<evidence type="ECO:0000313" key="2">
    <source>
        <dbReference type="EMBL" id="KOO35169.1"/>
    </source>
</evidence>
<name>A0A0M0K8N6_9EUKA</name>
<dbReference type="Proteomes" id="UP000037460">
    <property type="component" value="Unassembled WGS sequence"/>
</dbReference>
<protein>
    <submittedName>
        <fullName evidence="2">Uncharacterized protein</fullName>
    </submittedName>
</protein>
<sequence>MGSDTQHCITRHATGTKGASASSSRPRRSRSTPRATAIGQHCIPRHSGAASRSPSAFSKGAPIRRFEPRAARRPSTTHGGRARARSWRSSASLGTPRACTLIAHRCRADVQRRRLGRTRTTGFRPLGERMAANRHGMKPRGRSVPPMGPHGESRTHILKILGRSPHGHIPRAVVGTSGVGGGLAAWFATRRGCDWPRRPRHTLLPLPLTALPSSRPPFASPRAS</sequence>
<dbReference type="AlphaFoldDB" id="A0A0M0K8N6"/>
<reference evidence="3" key="1">
    <citation type="journal article" date="2015" name="PLoS Genet.">
        <title>Genome Sequence and Transcriptome Analyses of Chrysochromulina tobin: Metabolic Tools for Enhanced Algal Fitness in the Prominent Order Prymnesiales (Haptophyceae).</title>
        <authorList>
            <person name="Hovde B.T."/>
            <person name="Deodato C.R."/>
            <person name="Hunsperger H.M."/>
            <person name="Ryken S.A."/>
            <person name="Yost W."/>
            <person name="Jha R.K."/>
            <person name="Patterson J."/>
            <person name="Monnat R.J. Jr."/>
            <person name="Barlow S.B."/>
            <person name="Starkenburg S.R."/>
            <person name="Cattolico R.A."/>
        </authorList>
    </citation>
    <scope>NUCLEOTIDE SEQUENCE</scope>
    <source>
        <strain evidence="3">CCMP291</strain>
    </source>
</reference>